<keyword evidence="2" id="KW-1185">Reference proteome</keyword>
<proteinExistence type="predicted"/>
<dbReference type="EMBL" id="JACSDZ010000011">
    <property type="protein sequence ID" value="KAF7391889.1"/>
    <property type="molecule type" value="Genomic_DNA"/>
</dbReference>
<accession>A0A834JS16</accession>
<evidence type="ECO:0000313" key="1">
    <source>
        <dbReference type="EMBL" id="KAF7391889.1"/>
    </source>
</evidence>
<gene>
    <name evidence="1" type="ORF">HZH68_011432</name>
</gene>
<protein>
    <submittedName>
        <fullName evidence="1">Uncharacterized protein</fullName>
    </submittedName>
</protein>
<dbReference type="Proteomes" id="UP000617340">
    <property type="component" value="Unassembled WGS sequence"/>
</dbReference>
<sequence>MFRRNFKWKEREAYIALGATEFTIETRRVAVSAVATASPPAASELSTFIDAHPTLYAFNDESRGRSDYFAALSRR</sequence>
<name>A0A834JS16_VESGE</name>
<organism evidence="1 2">
    <name type="scientific">Vespula germanica</name>
    <name type="common">German yellow jacket</name>
    <name type="synonym">Paravespula germanica</name>
    <dbReference type="NCBI Taxonomy" id="30212"/>
    <lineage>
        <taxon>Eukaryota</taxon>
        <taxon>Metazoa</taxon>
        <taxon>Ecdysozoa</taxon>
        <taxon>Arthropoda</taxon>
        <taxon>Hexapoda</taxon>
        <taxon>Insecta</taxon>
        <taxon>Pterygota</taxon>
        <taxon>Neoptera</taxon>
        <taxon>Endopterygota</taxon>
        <taxon>Hymenoptera</taxon>
        <taxon>Apocrita</taxon>
        <taxon>Aculeata</taxon>
        <taxon>Vespoidea</taxon>
        <taxon>Vespidae</taxon>
        <taxon>Vespinae</taxon>
        <taxon>Vespula</taxon>
    </lineage>
</organism>
<evidence type="ECO:0000313" key="2">
    <source>
        <dbReference type="Proteomes" id="UP000617340"/>
    </source>
</evidence>
<reference evidence="1" key="1">
    <citation type="journal article" date="2020" name="G3 (Bethesda)">
        <title>High-Quality Assemblies for Three Invasive Social Wasps from the &lt;i&gt;Vespula&lt;/i&gt; Genus.</title>
        <authorList>
            <person name="Harrop T.W.R."/>
            <person name="Guhlin J."/>
            <person name="McLaughlin G.M."/>
            <person name="Permina E."/>
            <person name="Stockwell P."/>
            <person name="Gilligan J."/>
            <person name="Le Lec M.F."/>
            <person name="Gruber M.A.M."/>
            <person name="Quinn O."/>
            <person name="Lovegrove M."/>
            <person name="Duncan E.J."/>
            <person name="Remnant E.J."/>
            <person name="Van Eeckhoven J."/>
            <person name="Graham B."/>
            <person name="Knapp R.A."/>
            <person name="Langford K.W."/>
            <person name="Kronenberg Z."/>
            <person name="Press M.O."/>
            <person name="Eacker S.M."/>
            <person name="Wilson-Rankin E.E."/>
            <person name="Purcell J."/>
            <person name="Lester P.J."/>
            <person name="Dearden P.K."/>
        </authorList>
    </citation>
    <scope>NUCLEOTIDE SEQUENCE</scope>
    <source>
        <strain evidence="1">Linc-1</strain>
    </source>
</reference>
<dbReference type="AlphaFoldDB" id="A0A834JS16"/>
<comment type="caution">
    <text evidence="1">The sequence shown here is derived from an EMBL/GenBank/DDBJ whole genome shotgun (WGS) entry which is preliminary data.</text>
</comment>